<evidence type="ECO:0000256" key="4">
    <source>
        <dbReference type="PIRSR" id="PIRSR623088-2"/>
    </source>
</evidence>
<proteinExistence type="inferred from homology"/>
<evidence type="ECO:0000256" key="2">
    <source>
        <dbReference type="ARBA" id="ARBA00022801"/>
    </source>
</evidence>
<dbReference type="InterPro" id="IPR003607">
    <property type="entry name" value="HD/PDEase_dom"/>
</dbReference>
<reference evidence="10" key="1">
    <citation type="submission" date="2021-01" db="EMBL/GenBank/DDBJ databases">
        <authorList>
            <person name="Corre E."/>
            <person name="Pelletier E."/>
            <person name="Niang G."/>
            <person name="Scheremetjew M."/>
            <person name="Finn R."/>
            <person name="Kale V."/>
            <person name="Holt S."/>
            <person name="Cochrane G."/>
            <person name="Meng A."/>
            <person name="Brown T."/>
            <person name="Cohen L."/>
        </authorList>
    </citation>
    <scope>NUCLEOTIDE SEQUENCE</scope>
    <source>
        <strain evidence="10">CCMP1320</strain>
    </source>
</reference>
<organism evidence="10">
    <name type="scientific">Dunaliella tertiolecta</name>
    <name type="common">Green alga</name>
    <dbReference type="NCBI Taxonomy" id="3047"/>
    <lineage>
        <taxon>Eukaryota</taxon>
        <taxon>Viridiplantae</taxon>
        <taxon>Chlorophyta</taxon>
        <taxon>core chlorophytes</taxon>
        <taxon>Chlorophyceae</taxon>
        <taxon>CS clade</taxon>
        <taxon>Chlamydomonadales</taxon>
        <taxon>Dunaliellaceae</taxon>
        <taxon>Dunaliella</taxon>
    </lineage>
</organism>
<feature type="binding site" evidence="5">
    <location>
        <position position="454"/>
    </location>
    <ligand>
        <name>Zn(2+)</name>
        <dbReference type="ChEBI" id="CHEBI:29105"/>
        <label>2</label>
    </ligand>
</feature>
<evidence type="ECO:0000256" key="5">
    <source>
        <dbReference type="PIRSR" id="PIRSR623088-3"/>
    </source>
</evidence>
<gene>
    <name evidence="10" type="ORF">DTER00134_LOCUS216</name>
</gene>
<feature type="binding site" evidence="5">
    <location>
        <position position="614"/>
    </location>
    <ligand>
        <name>Zn(2+)</name>
        <dbReference type="ChEBI" id="CHEBI:29105"/>
        <label>1</label>
    </ligand>
</feature>
<feature type="binding site" evidence="5">
    <location>
        <position position="453"/>
    </location>
    <ligand>
        <name>Zn(2+)</name>
        <dbReference type="ChEBI" id="CHEBI:29105"/>
        <label>1</label>
    </ligand>
</feature>
<evidence type="ECO:0000256" key="6">
    <source>
        <dbReference type="RuleBase" id="RU363067"/>
    </source>
</evidence>
<dbReference type="SUPFAM" id="SSF109604">
    <property type="entry name" value="HD-domain/PDEase-like"/>
    <property type="match status" value="1"/>
</dbReference>
<feature type="binding site" evidence="5">
    <location>
        <position position="414"/>
    </location>
    <ligand>
        <name>Zn(2+)</name>
        <dbReference type="ChEBI" id="CHEBI:29105"/>
        <label>1</label>
    </ligand>
</feature>
<dbReference type="GO" id="GO:0046872">
    <property type="term" value="F:metal ion binding"/>
    <property type="evidence" value="ECO:0007669"/>
    <property type="project" value="UniProtKB-KW"/>
</dbReference>
<keyword evidence="2 6" id="KW-0378">Hydrolase</keyword>
<name>A0A7S3VHF0_DUNTE</name>
<sequence length="706" mass="78745">MGNLICAERHSKVVFPKAEELAWLEKEQELQQREQELQLREQKLLQQTNGPPPRDVWSNSGISAKSNPADDFVATLASKVVLLEQQKHRLEEALTEALAKRDGDLQIPKPAAPKSRRSSALITATRPECATTQTMLLLDKLMRGVTPEMSEVLKVRDAVLLLAANKGRQGVHEKKGLQQQMNSNLNNIQVSGDEEVRAALMQLLNDQSEADFMAVLNEAAAPDRPPLPGQTYAEWLIGQDNEALKKSRSENLDGEDGERTPSAFGSGDRANILTTPKRKSLKQRVSENNMVGPTELEASRPLRTSISYDEQRALTPTTPKPVHSLQRSMSRTVRMFKSPSEPVMTVLEKIDDWHFDAFELDEVTGGRPLSTLAFALFTRYQLIAKYQINEVKLARFLCRLEDNYSENPYHNRIHAADVLRTLHVINTRGGVGEALDKAQDIAIIGTYLAAIIHDFEHKGVNNDFLVKSRDILAITYNDRSPMENHHAAAAWGLLLSNKECEAFSDTNPKVLEVLRKMVVDIVLATDMKQHFSLTSLWNAKIPMLLSSAPSASQSEVPDLVSKSSTPGSRPESARKKAWDTGNGGAPAPQVLGKLVVEDEELRTLVLQTAMKCADLGHLTHKWEVHRKWVEALEEEMWRQGDAEKARGMPVSPLMDRAKGGITKSQQGFFDYVVLPQIKGFCKVFPKCTPLLDSAMQNYHNWVNGAP</sequence>
<dbReference type="Gene3D" id="1.10.1300.10">
    <property type="entry name" value="3'5'-cyclic nucleotide phosphodiesterase, catalytic domain"/>
    <property type="match status" value="1"/>
</dbReference>
<dbReference type="GO" id="GO:0007165">
    <property type="term" value="P:signal transduction"/>
    <property type="evidence" value="ECO:0007669"/>
    <property type="project" value="InterPro"/>
</dbReference>
<dbReference type="PRINTS" id="PR00387">
    <property type="entry name" value="PDIESTERASE1"/>
</dbReference>
<dbReference type="GO" id="GO:0004114">
    <property type="term" value="F:3',5'-cyclic-nucleotide phosphodiesterase activity"/>
    <property type="evidence" value="ECO:0007669"/>
    <property type="project" value="InterPro"/>
</dbReference>
<dbReference type="CDD" id="cd00077">
    <property type="entry name" value="HDc"/>
    <property type="match status" value="1"/>
</dbReference>
<feature type="binding site" evidence="5">
    <location>
        <position position="454"/>
    </location>
    <ligand>
        <name>Zn(2+)</name>
        <dbReference type="ChEBI" id="CHEBI:29105"/>
        <label>1</label>
    </ligand>
</feature>
<feature type="active site" description="Proton donor" evidence="3">
    <location>
        <position position="410"/>
    </location>
</feature>
<evidence type="ECO:0000256" key="7">
    <source>
        <dbReference type="SAM" id="Coils"/>
    </source>
</evidence>
<evidence type="ECO:0000256" key="3">
    <source>
        <dbReference type="PIRSR" id="PIRSR623088-1"/>
    </source>
</evidence>
<dbReference type="EC" id="3.1.4.-" evidence="6"/>
<keyword evidence="7" id="KW-0175">Coiled coil</keyword>
<feature type="region of interest" description="Disordered" evidence="8">
    <location>
        <begin position="554"/>
        <end position="585"/>
    </location>
</feature>
<dbReference type="Pfam" id="PF00233">
    <property type="entry name" value="PDEase_I"/>
    <property type="match status" value="1"/>
</dbReference>
<dbReference type="InterPro" id="IPR002073">
    <property type="entry name" value="PDEase_catalytic_dom"/>
</dbReference>
<dbReference type="InterPro" id="IPR023174">
    <property type="entry name" value="PDEase_CS"/>
</dbReference>
<protein>
    <recommendedName>
        <fullName evidence="6">Phosphodiesterase</fullName>
        <ecNumber evidence="6">3.1.4.-</ecNumber>
    </recommendedName>
</protein>
<feature type="binding site" evidence="4">
    <location>
        <begin position="410"/>
        <end position="414"/>
    </location>
    <ligand>
        <name>AMP</name>
        <dbReference type="ChEBI" id="CHEBI:456215"/>
    </ligand>
</feature>
<dbReference type="PANTHER" id="PTHR11347">
    <property type="entry name" value="CYCLIC NUCLEOTIDE PHOSPHODIESTERASE"/>
    <property type="match status" value="1"/>
</dbReference>
<comment type="cofactor">
    <cofactor evidence="6">
        <name>a divalent metal cation</name>
        <dbReference type="ChEBI" id="CHEBI:60240"/>
    </cofactor>
    <text evidence="6">Binds 2 divalent metal cations per subunit. Site 1 may preferentially bind zinc ions, while site 2 has a preference for magnesium and/or manganese ions.</text>
</comment>
<dbReference type="PROSITE" id="PS00126">
    <property type="entry name" value="PDEASE_I_1"/>
    <property type="match status" value="1"/>
</dbReference>
<feature type="coiled-coil region" evidence="7">
    <location>
        <begin position="73"/>
        <end position="100"/>
    </location>
</feature>
<evidence type="ECO:0000259" key="9">
    <source>
        <dbReference type="PROSITE" id="PS51845"/>
    </source>
</evidence>
<feature type="domain" description="PDEase" evidence="9">
    <location>
        <begin position="321"/>
        <end position="706"/>
    </location>
</feature>
<feature type="compositionally biased region" description="Polar residues" evidence="8">
    <location>
        <begin position="554"/>
        <end position="567"/>
    </location>
</feature>
<dbReference type="InterPro" id="IPR036971">
    <property type="entry name" value="PDEase_catalytic_dom_sf"/>
</dbReference>
<feature type="binding site" evidence="4">
    <location>
        <position position="665"/>
    </location>
    <ligand>
        <name>AMP</name>
        <dbReference type="ChEBI" id="CHEBI:456215"/>
    </ligand>
</feature>
<evidence type="ECO:0000256" key="8">
    <source>
        <dbReference type="SAM" id="MobiDB-lite"/>
    </source>
</evidence>
<evidence type="ECO:0000256" key="1">
    <source>
        <dbReference type="ARBA" id="ARBA00022723"/>
    </source>
</evidence>
<evidence type="ECO:0000313" key="10">
    <source>
        <dbReference type="EMBL" id="CAE0485177.1"/>
    </source>
</evidence>
<keyword evidence="1 5" id="KW-0479">Metal-binding</keyword>
<dbReference type="PROSITE" id="PS51845">
    <property type="entry name" value="PDEASE_I_2"/>
    <property type="match status" value="1"/>
</dbReference>
<feature type="binding site" evidence="4">
    <location>
        <position position="454"/>
    </location>
    <ligand>
        <name>AMP</name>
        <dbReference type="ChEBI" id="CHEBI:456215"/>
    </ligand>
</feature>
<comment type="similarity">
    <text evidence="6">Belongs to the cyclic nucleotide phosphodiesterase family.</text>
</comment>
<dbReference type="InterPro" id="IPR023088">
    <property type="entry name" value="PDEase"/>
</dbReference>
<dbReference type="AlphaFoldDB" id="A0A7S3VHF0"/>
<accession>A0A7S3VHF0</accession>
<feature type="binding site" evidence="4">
    <location>
        <position position="614"/>
    </location>
    <ligand>
        <name>AMP</name>
        <dbReference type="ChEBI" id="CHEBI:456215"/>
    </ligand>
</feature>
<dbReference type="EMBL" id="HBIP01000487">
    <property type="protein sequence ID" value="CAE0485177.1"/>
    <property type="molecule type" value="Transcribed_RNA"/>
</dbReference>
<feature type="region of interest" description="Disordered" evidence="8">
    <location>
        <begin position="245"/>
        <end position="328"/>
    </location>
</feature>